<organism evidence="4 5">
    <name type="scientific">Galdieria partita</name>
    <dbReference type="NCBI Taxonomy" id="83374"/>
    <lineage>
        <taxon>Eukaryota</taxon>
        <taxon>Rhodophyta</taxon>
        <taxon>Bangiophyceae</taxon>
        <taxon>Galdieriales</taxon>
        <taxon>Galdieriaceae</taxon>
        <taxon>Galdieria</taxon>
    </lineage>
</organism>
<protein>
    <recommendedName>
        <fullName evidence="3">Intermembrane lipid transfer protein VPS13-like C-terminal domain-containing protein</fullName>
    </recommendedName>
</protein>
<evidence type="ECO:0000256" key="1">
    <source>
        <dbReference type="ARBA" id="ARBA00006545"/>
    </source>
</evidence>
<evidence type="ECO:0000256" key="2">
    <source>
        <dbReference type="SAM" id="SignalP"/>
    </source>
</evidence>
<feature type="domain" description="Intermembrane lipid transfer protein VPS13-like C-terminal" evidence="3">
    <location>
        <begin position="3429"/>
        <end position="3530"/>
    </location>
</feature>
<gene>
    <name evidence="4" type="ORF">GpartN1_g5794.t1</name>
</gene>
<dbReference type="PANTHER" id="PTHR16166:SF93">
    <property type="entry name" value="INTERMEMBRANE LIPID TRANSFER PROTEIN VPS13"/>
    <property type="match status" value="1"/>
</dbReference>
<proteinExistence type="inferred from homology"/>
<sequence length="3614" mass="414551">MVLSKVLTWFLGKLLSFLVPGLDISHIEIDWYNGLVVVEKVFIPGEHLQVIPPLLPLHMKALYVGKLLLRIQLKSWFLHNIEIAVDDVSCCLETFSTLELSGREFETYSRSLEALYLKRKTNRLKRLDSQLRKYFSKPQHVSDDFLQTLFEKFAAKIFAQFKVTIENLHVRLEDIHSAISGPLCCGVVVEKLLIDRAFFKNSHVAWDLDSLEVALDIHKYIHLKNLKAYLNTYEFPMLHAGSANEFLEQMRISGRESEWLISSFCANGSLNWLFPSFDTAEPLKISLDVQSSELSVAASSDQIRDISYIASYMALHAKLTQRRLKCHLPTCRPKKSLNISEWWQYAFRCVLDQINIPTRICPLCARAFELSEASKSNISSTNSTISHESHSEIQDVMRIAKRNILIAVVYSAIIQSRFVRKKTSNNIVMERVLSEEELVFGRMAAYYLNYQKGYDLNVNGISSMNGSSVDDIVKRSNQVEDDYHMFADFVWKFYQSIQISPALFEIAIQLNVSNLAAAVWDYYEDDKRLGNPPLLSLKGTSLAIVFSTSQQLPNEWPSLCEISSEHPLLGYLLINTNNLTLTVYDEYAPVLQKLSTISLSSVQKPSLNLLLCLYRNFRLVWETEMFLQTEKWLKSLARREGPLLSINICGFEADLSSLDALVRIIRFSLHCIPRKPVYLETLTPFRVFGQREYWTQICRKIQQPKLKLRIDLESAKINLLCKDIQSKPRVELRLDRLSFYNASPTSSLSPYCEEDLPNMFLYQDWIIEFQSVFVDLSLESRPTEEVRILHLHSGHASQLLFSTCIIASDLHLPSLNINANSSLYSTVDFSDFEAISKLTNTIQETMEKFRRSLTISKRIIYTVWGKIQRERGWLKGFVQLYQDGLLCLCTNGHSEDGIVCERLKSVEVGSNAHLDMDTVKLRKMRNEECIFKPDSFHAFDNFIHMLDVQVTDENHSPEPFLAAQKRKLDLCTVIDWTLQLKLPDSCAQSPEGESGRSLFCQLTKLELFGVFYPASLNLEAKLRSMKIFYGTENSVQRNIRLDLLGPPYLQHAQTKMSSKYIFDSFHRMFFSEDLSSKEAPSLYLQVTRETISNSSTLVFMHVALYSLEGLIWSSPITEILELLTQLIALLKSDRKNSDVQRQSQKKKSELQFDLDLQTFSSRVEFIYPNLSDNKSTFAVFRKLALSFDELHFGLSTSPKSEKLRLFADLGPKTLVVHSLMDENAVSLVGKEEKILSFLSKDGKSFPLHFDLSLNAETETRNMLLLTFCLSQLHSLYNHFAIMDLVVIILRFVALGNARNANKEKTHVANNLLKLDFTIKNPTISIPCFDGIGSIRDFLQCNSRSIQLEIIVKNEGPGLPDDINNNNKNTVNIDIKGEDWKVDQGFVCHREAKDSVFILVPLLYPSHINLSIALGASPPLTLFISSSYLSILLRKASVLDILRLVFPTFVTYPYTLLQGNTSLSVKEELPANKSISIKHQFDIVSIKWFEENSEVLLPNSVFAKEMPLRILDELANWDLWNDFVDAEWIRNELYANDFLLEIFLGGKVDENVPGTKLGMNIALEKIHIRETYSPLYEWHYFSRISSIVMMGRFALSISLDPLSFEIEMTSKDNQALQLFLGSTGTKQLVSNIVSIVKEIPSYLNSIRGSSNEACTESVVSSSKKQFTWNINLPVELHFIAGISKVRSVEINDGFHELVLSFHPNLKGVIQTQPYLVIHELSCLLQQFVCIHRSWNIFQDKSYNILVPIEISLKLGGASDTASSRSVLRDVDVDSASESIVLSVTRMEGCLLLEDIALILSCIKECKEYFQVSNVSHKMRKKEMGKVIPSYKEQFSYNLYVQIDEIRLSLISYERGSSFSIVEAIIRNFDGNGIFWSLTREYSLHLSLLLRLYQFSVVHGTWNNLLEPCQVEFIGMKKLECADLKQQMHVLLGDSIEFILTETWLHSLVSWITRWRDVSMLLFSKVSLVELQRFESLINNTKETTDGHSQSTDSSLTFNPSHSRRCVHIRNETGLNVMLTGCRWEKEDVLFCDDMCLERNGEQVVYIHSRFLDRIHRWTDSDDDSSTDQLDYSVKLTVTFPPIPLQAKGKIRLFQEEVYFLPVFETDDLNEMGSLCLQVSLLETQWEIVIRSVFKFVNNTNFGLLFILEDSVGNIYDPSLSSSFSSDVNKIMLQLYQVPSIEKGSESEQFAFREKSLSSSFIQKALLLNSGSNFTIPFVFCSWTCYVRFAVEKWKCDGNNDDALASYWSVSVQLKEEFILKEKHILVSFPIRWTKVSKEDIFVVSYKREEDNVHSSFYLAEGIEENLQAFTNKGAFLNRPMDVTGAVLLQCRSNGEMTIMAPLHLRNELALAVSYRIYVGKEHNGLVEWISWKELQGRLEPGETTQKYCLYSSCLLAVEWFQLGDLSGMFVEPSQVHHMDQSSSWKKSVLFRIEWDCLTDSWNTMESKKCLREHHVTFCHSDGRLLQMKFCLFLGENDSSLLARLSSPYWISNCTGLPLLFRDTFGVASGISSTIEDIHSGVEDTFPIMMSFNHLDKTGMLRIGRKGLHYISIWIPECPKSRAIPISILGHHSVTLKVACSSVHQISKLSIYSSFRRGLFEAAAFLRLSVYTQLHPSYEDSKAVSILPETLFCFQLQEQDLLNDTFLQKFASFGVGMDHVAVHSAYRSYSGRKTDRRIESETHATRKLFQWVNLEDKVPLLFQNMPTRKRPKLCIRIGFRMFCTSEEEGFETRSISVSSAQDVVERNEENYFFVWSDWFAVNAPSEFTVAVNIPKEMEQLRRIESISTSDSIWKRPNTVFDYSHPEDFMLDRIFWMVRTSRDPSTRTQFIILKNANSQTRTEIQNSTLFLIAYGQENYLHSIRLVPPQTNERLIWSDPLAARVISLFVQHRQGISKFRLDIKDMGTQVLTEQLMSCDATDTSSYQLNVTVELLGRVLTVRLESIRKDNDDWTHSLYSTVAQRWSFLVPWKRSKYSKVATRKSTVSMELAETSQVVSFHFQVTIPFIGISFIDDEELWEELFYISLSNLLFSLEQQSSKRKVEMTVSHFQCDQSITSSDSPVLLASLQHPFLSIFVQMQSFEFVNHYHQVDVSVAEFALKMDNELLFRLMELIKQRAKYFSQALDTFHIVEEVWLSRGDSLPSVEQVFTKLISPHLTRRDTPSYFEHVILRPIACRFSFTMKGTFERGWLPFMESWMRNTGLLLGEIEDNLLWVDQLLLNNAVETLDGLSRNILWHIVKSLWSNMFTALGGLSALGDMTSTVSHLRQGTLQFFVEPIRGSLTGDPHSLWRGVHRGTIILGRSCIYSIAQPVSRLSWAVAKGIAYGSMNRAFISTLSAHEEEWKRATDIWNGTLMGLQRWRTCLSYMCNVPFRESVSNDSAEDDSSSTDTASSLAAITSIVTLPLSGFFFFVSNVAEGTRNMTGLQAVESERIRLPRCVMRGYPLKKYDPFAAKGQYLLRQTEPQRRERYIMHIQHEEWEHDISYQTYFILSTSHITALRQQTNVSSQHSSMALLWRIPQSAIQKISMTHEGTDSLLEIRFRLHSTGWQTALHWLDPSRMVASSSAAVTSLWRHQKTPPTLDRIVIRETMTQQQLAKEKHQPTLVQWHEKLSSLVTTH</sequence>
<keyword evidence="2" id="KW-0732">Signal</keyword>
<comment type="caution">
    <text evidence="4">The sequence shown here is derived from an EMBL/GenBank/DDBJ whole genome shotgun (WGS) entry which is preliminary data.</text>
</comment>
<comment type="similarity">
    <text evidence="1">Belongs to the VPS13 family.</text>
</comment>
<feature type="signal peptide" evidence="2">
    <location>
        <begin position="1"/>
        <end position="16"/>
    </location>
</feature>
<evidence type="ECO:0000313" key="5">
    <source>
        <dbReference type="Proteomes" id="UP001061958"/>
    </source>
</evidence>
<keyword evidence="5" id="KW-1185">Reference proteome</keyword>
<reference evidence="4" key="2">
    <citation type="submission" date="2022-01" db="EMBL/GenBank/DDBJ databases">
        <authorList>
            <person name="Hirooka S."/>
            <person name="Miyagishima S.Y."/>
        </authorList>
    </citation>
    <scope>NUCLEOTIDE SEQUENCE</scope>
    <source>
        <strain evidence="4">NBRC 102759</strain>
    </source>
</reference>
<name>A0A9C7USM9_9RHOD</name>
<dbReference type="GO" id="GO:0006623">
    <property type="term" value="P:protein targeting to vacuole"/>
    <property type="evidence" value="ECO:0007669"/>
    <property type="project" value="TreeGrafter"/>
</dbReference>
<reference evidence="4" key="1">
    <citation type="journal article" date="2022" name="Proc. Natl. Acad. Sci. U.S.A.">
        <title>Life cycle and functional genomics of the unicellular red alga Galdieria for elucidating algal and plant evolution and industrial use.</title>
        <authorList>
            <person name="Hirooka S."/>
            <person name="Itabashi T."/>
            <person name="Ichinose T.M."/>
            <person name="Onuma R."/>
            <person name="Fujiwara T."/>
            <person name="Yamashita S."/>
            <person name="Jong L.W."/>
            <person name="Tomita R."/>
            <person name="Iwane A.H."/>
            <person name="Miyagishima S.Y."/>
        </authorList>
    </citation>
    <scope>NUCLEOTIDE SEQUENCE</scope>
    <source>
        <strain evidence="4">NBRC 102759</strain>
    </source>
</reference>
<dbReference type="GO" id="GO:0045053">
    <property type="term" value="P:protein retention in Golgi apparatus"/>
    <property type="evidence" value="ECO:0007669"/>
    <property type="project" value="TreeGrafter"/>
</dbReference>
<dbReference type="OrthoDB" id="428159at2759"/>
<dbReference type="Proteomes" id="UP001061958">
    <property type="component" value="Unassembled WGS sequence"/>
</dbReference>
<dbReference type="InterPro" id="IPR056748">
    <property type="entry name" value="VPS13-like_C"/>
</dbReference>
<accession>A0A9C7USM9</accession>
<feature type="chain" id="PRO_5039371630" description="Intermembrane lipid transfer protein VPS13-like C-terminal domain-containing protein" evidence="2">
    <location>
        <begin position="17"/>
        <end position="3614"/>
    </location>
</feature>
<dbReference type="EMBL" id="BQMJ01000050">
    <property type="protein sequence ID" value="GJQ14003.1"/>
    <property type="molecule type" value="Genomic_DNA"/>
</dbReference>
<dbReference type="PANTHER" id="PTHR16166">
    <property type="entry name" value="VACUOLAR PROTEIN SORTING-ASSOCIATED PROTEIN VPS13"/>
    <property type="match status" value="1"/>
</dbReference>
<dbReference type="Pfam" id="PF25037">
    <property type="entry name" value="VPS13_C"/>
    <property type="match status" value="1"/>
</dbReference>
<dbReference type="InterPro" id="IPR026847">
    <property type="entry name" value="VPS13"/>
</dbReference>
<evidence type="ECO:0000259" key="3">
    <source>
        <dbReference type="Pfam" id="PF25037"/>
    </source>
</evidence>
<evidence type="ECO:0000313" key="4">
    <source>
        <dbReference type="EMBL" id="GJQ14003.1"/>
    </source>
</evidence>